<dbReference type="AlphaFoldDB" id="A0A1G7B9M3"/>
<dbReference type="NCBIfam" id="NF033748">
    <property type="entry name" value="class_F_sortase"/>
    <property type="match status" value="1"/>
</dbReference>
<dbReference type="CDD" id="cd05829">
    <property type="entry name" value="Sortase_F"/>
    <property type="match status" value="1"/>
</dbReference>
<dbReference type="GO" id="GO:0016787">
    <property type="term" value="F:hydrolase activity"/>
    <property type="evidence" value="ECO:0007669"/>
    <property type="project" value="UniProtKB-KW"/>
</dbReference>
<protein>
    <submittedName>
        <fullName evidence="3">Sortase family protein</fullName>
    </submittedName>
</protein>
<dbReference type="Proteomes" id="UP000198614">
    <property type="component" value="Unassembled WGS sequence"/>
</dbReference>
<dbReference type="EMBL" id="FNAX01000001">
    <property type="protein sequence ID" value="SDE23779.1"/>
    <property type="molecule type" value="Genomic_DNA"/>
</dbReference>
<dbReference type="SUPFAM" id="SSF63817">
    <property type="entry name" value="Sortase"/>
    <property type="match status" value="1"/>
</dbReference>
<keyword evidence="1" id="KW-0378">Hydrolase</keyword>
<dbReference type="Pfam" id="PF04203">
    <property type="entry name" value="Sortase"/>
    <property type="match status" value="1"/>
</dbReference>
<evidence type="ECO:0000256" key="1">
    <source>
        <dbReference type="ARBA" id="ARBA00022801"/>
    </source>
</evidence>
<name>A0A1G7B9M3_9ACTN</name>
<dbReference type="OrthoDB" id="525039at2"/>
<reference evidence="3 4" key="1">
    <citation type="submission" date="2016-10" db="EMBL/GenBank/DDBJ databases">
        <authorList>
            <person name="de Groot N.N."/>
        </authorList>
    </citation>
    <scope>NUCLEOTIDE SEQUENCE [LARGE SCALE GENOMIC DNA]</scope>
    <source>
        <strain evidence="3 4">CGMCC 4.1859</strain>
    </source>
</reference>
<sequence>MRARRGRSPGAGRVVTGVTWALVLLGLWLWGQTLTDLRLGVSAPTTGDVAAVGRPADVRLPSPARPLTGAAPRRLDIPALDVTAPVVPRGLDGQGAIEPPPFTRPGEVGWYEDGVRPGAVGTALIVGHVDTETRPAVFYRLSTLRPGQRIRVVREDDRVAEFTVEGVQVLARDHFDARAAYGPRRAGRAELRLITCGGTYDEASRTYTANVVVSAYLTGIVT</sequence>
<dbReference type="Gene3D" id="2.40.260.10">
    <property type="entry name" value="Sortase"/>
    <property type="match status" value="1"/>
</dbReference>
<evidence type="ECO:0000313" key="3">
    <source>
        <dbReference type="EMBL" id="SDE23779.1"/>
    </source>
</evidence>
<evidence type="ECO:0000256" key="2">
    <source>
        <dbReference type="SAM" id="Phobius"/>
    </source>
</evidence>
<keyword evidence="2" id="KW-1133">Transmembrane helix</keyword>
<proteinExistence type="predicted"/>
<dbReference type="InterPro" id="IPR005754">
    <property type="entry name" value="Sortase"/>
</dbReference>
<evidence type="ECO:0000313" key="4">
    <source>
        <dbReference type="Proteomes" id="UP000198614"/>
    </source>
</evidence>
<dbReference type="InterPro" id="IPR023365">
    <property type="entry name" value="Sortase_dom-sf"/>
</dbReference>
<accession>A0A1G7B9M3</accession>
<gene>
    <name evidence="3" type="ORF">SAMN05216260_10113</name>
</gene>
<keyword evidence="2" id="KW-0812">Transmembrane</keyword>
<dbReference type="InterPro" id="IPR042001">
    <property type="entry name" value="Sortase_F"/>
</dbReference>
<keyword evidence="2" id="KW-0472">Membrane</keyword>
<organism evidence="3 4">
    <name type="scientific">Streptomyces griseoaurantiacus</name>
    <dbReference type="NCBI Taxonomy" id="68213"/>
    <lineage>
        <taxon>Bacteria</taxon>
        <taxon>Bacillati</taxon>
        <taxon>Actinomycetota</taxon>
        <taxon>Actinomycetes</taxon>
        <taxon>Kitasatosporales</taxon>
        <taxon>Streptomycetaceae</taxon>
        <taxon>Streptomyces</taxon>
        <taxon>Streptomyces aurantiacus group</taxon>
    </lineage>
</organism>
<feature type="transmembrane region" description="Helical" evidence="2">
    <location>
        <begin position="12"/>
        <end position="31"/>
    </location>
</feature>